<proteinExistence type="predicted"/>
<gene>
    <name evidence="1" type="ORF">NGAL_HAMBI1145_13320</name>
</gene>
<dbReference type="EMBL" id="CCRH01000003">
    <property type="protein sequence ID" value="CDZ32561.1"/>
    <property type="molecule type" value="Genomic_DNA"/>
</dbReference>
<reference evidence="1 2" key="1">
    <citation type="submission" date="2014-08" db="EMBL/GenBank/DDBJ databases">
        <authorList>
            <person name="Chen Y.-H."/>
        </authorList>
    </citation>
    <scope>NUCLEOTIDE SEQUENCE [LARGE SCALE GENOMIC DNA]</scope>
</reference>
<dbReference type="Proteomes" id="UP000046176">
    <property type="component" value="Unassembled WGS sequence"/>
</dbReference>
<dbReference type="AlphaFoldDB" id="A0A0T7FC96"/>
<dbReference type="OrthoDB" id="7870562at2"/>
<accession>A0A0T7FC96</accession>
<evidence type="ECO:0000313" key="1">
    <source>
        <dbReference type="EMBL" id="CDZ32561.1"/>
    </source>
</evidence>
<organism evidence="1 2">
    <name type="scientific">Neorhizobium galegae bv. officinalis</name>
    <dbReference type="NCBI Taxonomy" id="323656"/>
    <lineage>
        <taxon>Bacteria</taxon>
        <taxon>Pseudomonadati</taxon>
        <taxon>Pseudomonadota</taxon>
        <taxon>Alphaproteobacteria</taxon>
        <taxon>Hyphomicrobiales</taxon>
        <taxon>Rhizobiaceae</taxon>
        <taxon>Rhizobium/Agrobacterium group</taxon>
        <taxon>Neorhizobium</taxon>
    </lineage>
</organism>
<dbReference type="RefSeq" id="WP_046665581.1">
    <property type="nucleotide sequence ID" value="NZ_CCRH01000003.1"/>
</dbReference>
<sequence>MTMTSEDVIAVLGPVDRTLVTEVIATGATQAELAEAWAWISNDEALMGEGRHLPIGRVAALVDLLAADEEEQAE</sequence>
<name>A0A0T7FC96_NEOGA</name>
<protein>
    <submittedName>
        <fullName evidence="1">Uncharacterized protein</fullName>
    </submittedName>
</protein>
<evidence type="ECO:0000313" key="2">
    <source>
        <dbReference type="Proteomes" id="UP000046176"/>
    </source>
</evidence>